<dbReference type="AlphaFoldDB" id="A0A9N9JQS6"/>
<organism evidence="1 2">
    <name type="scientific">Racocetra fulgida</name>
    <dbReference type="NCBI Taxonomy" id="60492"/>
    <lineage>
        <taxon>Eukaryota</taxon>
        <taxon>Fungi</taxon>
        <taxon>Fungi incertae sedis</taxon>
        <taxon>Mucoromycota</taxon>
        <taxon>Glomeromycotina</taxon>
        <taxon>Glomeromycetes</taxon>
        <taxon>Diversisporales</taxon>
        <taxon>Gigasporaceae</taxon>
        <taxon>Racocetra</taxon>
    </lineage>
</organism>
<sequence length="114" mass="12697">NLKEAIFTCSINNCSTEIKIIEKLTLMQTLSQKSISIDKGAQDLLIFDKNSLVNLDTIVKKNSQNKESNIPAFTISNLLSKRVGEATSAKSSNKKKKSTNRKDSLILKKLIQEL</sequence>
<reference evidence="1" key="1">
    <citation type="submission" date="2021-06" db="EMBL/GenBank/DDBJ databases">
        <authorList>
            <person name="Kallberg Y."/>
            <person name="Tangrot J."/>
            <person name="Rosling A."/>
        </authorList>
    </citation>
    <scope>NUCLEOTIDE SEQUENCE</scope>
    <source>
        <strain evidence="1">IN212</strain>
    </source>
</reference>
<comment type="caution">
    <text evidence="1">The sequence shown here is derived from an EMBL/GenBank/DDBJ whole genome shotgun (WGS) entry which is preliminary data.</text>
</comment>
<feature type="non-terminal residue" evidence="1">
    <location>
        <position position="114"/>
    </location>
</feature>
<accession>A0A9N9JQS6</accession>
<dbReference type="OrthoDB" id="2395414at2759"/>
<evidence type="ECO:0000313" key="2">
    <source>
        <dbReference type="Proteomes" id="UP000789396"/>
    </source>
</evidence>
<name>A0A9N9JQS6_9GLOM</name>
<evidence type="ECO:0000313" key="1">
    <source>
        <dbReference type="EMBL" id="CAG8790054.1"/>
    </source>
</evidence>
<keyword evidence="2" id="KW-1185">Reference proteome</keyword>
<protein>
    <submittedName>
        <fullName evidence="1">16059_t:CDS:1</fullName>
    </submittedName>
</protein>
<gene>
    <name evidence="1" type="ORF">RFULGI_LOCUS16652</name>
</gene>
<proteinExistence type="predicted"/>
<dbReference type="EMBL" id="CAJVPZ010060297">
    <property type="protein sequence ID" value="CAG8790054.1"/>
    <property type="molecule type" value="Genomic_DNA"/>
</dbReference>
<feature type="non-terminal residue" evidence="1">
    <location>
        <position position="1"/>
    </location>
</feature>
<dbReference type="Proteomes" id="UP000789396">
    <property type="component" value="Unassembled WGS sequence"/>
</dbReference>